<accession>A0ABT0IBC1</accession>
<evidence type="ECO:0000256" key="1">
    <source>
        <dbReference type="ARBA" id="ARBA00022729"/>
    </source>
</evidence>
<dbReference type="EMBL" id="JALPTH010000012">
    <property type="protein sequence ID" value="MCK8678616.1"/>
    <property type="molecule type" value="Genomic_DNA"/>
</dbReference>
<keyword evidence="6" id="KW-1185">Reference proteome</keyword>
<comment type="caution">
    <text evidence="5">The sequence shown here is derived from an EMBL/GenBank/DDBJ whole genome shotgun (WGS) entry which is preliminary data.</text>
</comment>
<name>A0ABT0IBC1_9ACTN</name>
<evidence type="ECO:0000313" key="5">
    <source>
        <dbReference type="EMBL" id="MCK8678616.1"/>
    </source>
</evidence>
<reference evidence="5 6" key="1">
    <citation type="submission" date="2022-04" db="EMBL/GenBank/DDBJ databases">
        <title>Streptomyces sp. nov. LCR6-01 isolated from Lichen of Dirinaria sp.</title>
        <authorList>
            <person name="Kanchanasin P."/>
            <person name="Tanasupawat S."/>
            <person name="Phongsopitanun W."/>
        </authorList>
    </citation>
    <scope>NUCLEOTIDE SEQUENCE [LARGE SCALE GENOMIC DNA]</scope>
    <source>
        <strain evidence="5 6">LCR6-01</strain>
    </source>
</reference>
<feature type="compositionally biased region" description="Low complexity" evidence="3">
    <location>
        <begin position="220"/>
        <end position="247"/>
    </location>
</feature>
<keyword evidence="1" id="KW-0732">Signal</keyword>
<dbReference type="Pfam" id="PF13385">
    <property type="entry name" value="Laminin_G_3"/>
    <property type="match status" value="2"/>
</dbReference>
<dbReference type="PANTHER" id="PTHR46943:SF1">
    <property type="entry name" value="PENTRAXIN-RELATED PROTEIN PTX3"/>
    <property type="match status" value="1"/>
</dbReference>
<feature type="domain" description="LamG-like jellyroll fold" evidence="4">
    <location>
        <begin position="767"/>
        <end position="905"/>
    </location>
</feature>
<feature type="region of interest" description="Disordered" evidence="3">
    <location>
        <begin position="220"/>
        <end position="266"/>
    </location>
</feature>
<evidence type="ECO:0000256" key="3">
    <source>
        <dbReference type="SAM" id="MobiDB-lite"/>
    </source>
</evidence>
<dbReference type="InterPro" id="IPR042837">
    <property type="entry name" value="PTX3"/>
</dbReference>
<gene>
    <name evidence="5" type="ORF">M1O15_14690</name>
</gene>
<dbReference type="Gene3D" id="2.60.120.200">
    <property type="match status" value="2"/>
</dbReference>
<dbReference type="PANTHER" id="PTHR46943">
    <property type="entry name" value="PENTRAXIN-RELATED PROTEIN PTX3"/>
    <property type="match status" value="1"/>
</dbReference>
<dbReference type="RefSeq" id="WP_248634250.1">
    <property type="nucleotide sequence ID" value="NZ_JALPTH010000012.1"/>
</dbReference>
<dbReference type="Proteomes" id="UP001522868">
    <property type="component" value="Unassembled WGS sequence"/>
</dbReference>
<organism evidence="5 6">
    <name type="scientific">Streptomyces lichenis</name>
    <dbReference type="NCBI Taxonomy" id="2306967"/>
    <lineage>
        <taxon>Bacteria</taxon>
        <taxon>Bacillati</taxon>
        <taxon>Actinomycetota</taxon>
        <taxon>Actinomycetes</taxon>
        <taxon>Kitasatosporales</taxon>
        <taxon>Streptomycetaceae</taxon>
        <taxon>Streptomyces</taxon>
    </lineage>
</organism>
<evidence type="ECO:0000256" key="2">
    <source>
        <dbReference type="ARBA" id="ARBA00023157"/>
    </source>
</evidence>
<evidence type="ECO:0000259" key="4">
    <source>
        <dbReference type="SMART" id="SM00560"/>
    </source>
</evidence>
<dbReference type="InterPro" id="IPR013320">
    <property type="entry name" value="ConA-like_dom_sf"/>
</dbReference>
<keyword evidence="2" id="KW-1015">Disulfide bond</keyword>
<dbReference type="SMART" id="SM00560">
    <property type="entry name" value="LamGL"/>
    <property type="match status" value="2"/>
</dbReference>
<feature type="domain" description="LamG-like jellyroll fold" evidence="4">
    <location>
        <begin position="989"/>
        <end position="1144"/>
    </location>
</feature>
<evidence type="ECO:0000313" key="6">
    <source>
        <dbReference type="Proteomes" id="UP001522868"/>
    </source>
</evidence>
<protein>
    <submittedName>
        <fullName evidence="5">LamG domain-containing protein</fullName>
    </submittedName>
</protein>
<dbReference type="SUPFAM" id="SSF49899">
    <property type="entry name" value="Concanavalin A-like lectins/glucanases"/>
    <property type="match status" value="2"/>
</dbReference>
<sequence>MTSSAPADDAARGKAFWQDDVLPAKSAEQKASEQAVSQGRRVEVTALTNETNQTFANSDGTFTVESSPIPERVLKGGVWVPVDTSLTSRADGSLVPKAAQDIVLSGGGTTALAVITRNGKTYELGSPWKLPAPRVSGSTAVYESVRPEVDLVVQIRPDGFTQNLVVHSRQAAMDPALAAIHFPVKAKGLSVRPAADGSVSLRDSGGRAVFSSSAALMWDSTPTTPSASAKTAARSGSSTVASRSSGSEVPDPEGAVTPQPGSKTAVADVSMSSSALSLTPDRSFLTAADTTYPVVIDPPAVSASLTGWTTIWSDSPSTSFWKTSHALGVGYDAYVDMKKAKSFYQFDTRKVGGKKILDATFTAYAIWSANCDKRDVNLYRTNTISSSTTWNKPPTGWSYVSKVSAAKGFSSNCPDGDIEFDATSAVAYTAKAKSTTTTLGLTASESDPIAWKQFMSPADDRATSSRKPRLSITYVTPPSNAPSSVKLLDPNVACSSSSAAPLIRDTTPRVTATPTSSDAANASLRPNFELYAGSSTKPTALSPSTWTASGTGGSVPTAALTSGTTYKFRARSEYRYTWAGSTGYLHGPWSGYCYFKVDVSAPPQPTVTSAAYPECAGTNCNASPETGSVGQTGTFKISAGASDVRRYDIWLNGVLVESKVFTANTASYERKVTPTKRLTNTLRVQTVDAAGNRSASKDYLFKVAKASNPLGEWKLDSTGFNAGGSSHALTLGGGAAWTTPARLQGGLRLNGTSAYAATAGPVVDTTGNFSVSAWTKLGSRDQISTVASQNGAQVGAFQLYYSNSYDRWVFNRYSSDGSSLVRAVSSRPGVLGAWTHLLAVYDRDAQQIKLYVNGRLEATTAYTTPWAATGSFEIGRMKAPNGTPGSYFKGDLDQVQAWNRVVFPDELWAEANLENPDSGYPQPALLAHWNMDNASGATAPDASGRGNALTVSSGAGFTLADDPAHGTVLNLPAGQSGTGSAPVKLDESGSFTVAGWVNLDAEVLESTTGAHSPTVFARPGLQRNAFRLWYRQEIGEQVGDWNFGLYETDVLNGPAATVTSEQVNPPGNWIHVVGVFDSVNQSAKLYLGGVREGAEDGVFVDSVFQSDQPLMVSQARRHDNGTWGNRLMGQLDDMRVYAGVLSEAEITQLATVDEPPVEIG</sequence>
<dbReference type="InterPro" id="IPR006558">
    <property type="entry name" value="LamG-like"/>
</dbReference>
<proteinExistence type="predicted"/>